<feature type="region of interest" description="Disordered" evidence="1">
    <location>
        <begin position="160"/>
        <end position="197"/>
    </location>
</feature>
<reference evidence="2" key="1">
    <citation type="submission" date="2013-07" db="EMBL/GenBank/DDBJ databases">
        <title>The genome of Eucalyptus grandis.</title>
        <authorList>
            <person name="Schmutz J."/>
            <person name="Hayes R."/>
            <person name="Myburg A."/>
            <person name="Tuskan G."/>
            <person name="Grattapaglia D."/>
            <person name="Rokhsar D.S."/>
        </authorList>
    </citation>
    <scope>NUCLEOTIDE SEQUENCE</scope>
    <source>
        <tissue evidence="2">Leaf extractions</tissue>
    </source>
</reference>
<dbReference type="AlphaFoldDB" id="A0A059C3P5"/>
<feature type="region of interest" description="Disordered" evidence="1">
    <location>
        <begin position="55"/>
        <end position="86"/>
    </location>
</feature>
<evidence type="ECO:0000256" key="1">
    <source>
        <dbReference type="SAM" id="MobiDB-lite"/>
    </source>
</evidence>
<organism evidence="2">
    <name type="scientific">Eucalyptus grandis</name>
    <name type="common">Flooded gum</name>
    <dbReference type="NCBI Taxonomy" id="71139"/>
    <lineage>
        <taxon>Eukaryota</taxon>
        <taxon>Viridiplantae</taxon>
        <taxon>Streptophyta</taxon>
        <taxon>Embryophyta</taxon>
        <taxon>Tracheophyta</taxon>
        <taxon>Spermatophyta</taxon>
        <taxon>Magnoliopsida</taxon>
        <taxon>eudicotyledons</taxon>
        <taxon>Gunneridae</taxon>
        <taxon>Pentapetalae</taxon>
        <taxon>rosids</taxon>
        <taxon>malvids</taxon>
        <taxon>Myrtales</taxon>
        <taxon>Myrtaceae</taxon>
        <taxon>Myrtoideae</taxon>
        <taxon>Eucalypteae</taxon>
        <taxon>Eucalyptus</taxon>
    </lineage>
</organism>
<name>A0A059C3P5_EUCGR</name>
<dbReference type="InParanoid" id="A0A059C3P5"/>
<dbReference type="Gramene" id="KCW72947">
    <property type="protein sequence ID" value="KCW72947"/>
    <property type="gene ID" value="EUGRSUZ_E01396"/>
</dbReference>
<sequence length="197" mass="20959">MRLRRPASTAPIREAAAAAEPLCQTRFCLRSPPADLRSPQLSVQIRRRPCLLIPAATHDNPEPAPAAATTRSHRAPPLSPSVASCPRHALPQPDAAPALIVAAAPVAEPPHASALVRRSIAPSPNDARCSPEPRPSAFARAPLFRPLPLLVRRLPPFAGAPTPAAPHRNAGDHHPWLRTTTSCQASFGRKGRKGKSN</sequence>
<protein>
    <submittedName>
        <fullName evidence="2">Uncharacterized protein</fullName>
    </submittedName>
</protein>
<accession>A0A059C3P5</accession>
<dbReference type="EMBL" id="KK198757">
    <property type="protein sequence ID" value="KCW72947.1"/>
    <property type="molecule type" value="Genomic_DNA"/>
</dbReference>
<evidence type="ECO:0000313" key="2">
    <source>
        <dbReference type="EMBL" id="KCW72947.1"/>
    </source>
</evidence>
<proteinExistence type="predicted"/>
<gene>
    <name evidence="2" type="ORF">EUGRSUZ_E01396</name>
</gene>